<feature type="region of interest" description="Disordered" evidence="1">
    <location>
        <begin position="192"/>
        <end position="223"/>
    </location>
</feature>
<dbReference type="STRING" id="5288.A0A5C5G0N9"/>
<dbReference type="SUPFAM" id="SSF55021">
    <property type="entry name" value="ACT-like"/>
    <property type="match status" value="1"/>
</dbReference>
<feature type="region of interest" description="Disordered" evidence="1">
    <location>
        <begin position="244"/>
        <end position="264"/>
    </location>
</feature>
<organism evidence="3 4">
    <name type="scientific">Rhodotorula diobovata</name>
    <dbReference type="NCBI Taxonomy" id="5288"/>
    <lineage>
        <taxon>Eukaryota</taxon>
        <taxon>Fungi</taxon>
        <taxon>Dikarya</taxon>
        <taxon>Basidiomycota</taxon>
        <taxon>Pucciniomycotina</taxon>
        <taxon>Microbotryomycetes</taxon>
        <taxon>Sporidiobolales</taxon>
        <taxon>Sporidiobolaceae</taxon>
        <taxon>Rhodotorula</taxon>
    </lineage>
</organism>
<dbReference type="InterPro" id="IPR045865">
    <property type="entry name" value="ACT-like_dom_sf"/>
</dbReference>
<feature type="region of interest" description="Disordered" evidence="1">
    <location>
        <begin position="278"/>
        <end position="302"/>
    </location>
</feature>
<feature type="compositionally biased region" description="Acidic residues" evidence="1">
    <location>
        <begin position="502"/>
        <end position="515"/>
    </location>
</feature>
<evidence type="ECO:0000256" key="1">
    <source>
        <dbReference type="SAM" id="MobiDB-lite"/>
    </source>
</evidence>
<dbReference type="Gene3D" id="3.30.2130.10">
    <property type="entry name" value="VC0802-like"/>
    <property type="match status" value="2"/>
</dbReference>
<sequence length="637" mass="67276">MSSETTITILPTHLRLVHIPLARQEALMSRVVDCMWFRRENDPFFALCRNEVELSLFADAATVRRCFGDFMGQSASASGSARRRDASPATLKGKERAVEDDDVVVGDDLWVALEIAFGGNGWEEAAPRLHALTSPLAASSVSILFISSFFADYILVRASALGLVTKILENEGFAFAEADKAMEDELRGMRAREGEERAAGGGGAGGSGRSTRRSSRAEGALFDEDEEGLSDLVGSLVLSDAGSAGTAGGSARGGSSDRVAASRSSSFSLSRSNSLHLSATTAPLAPGTPTPRSPAPSSSMAPPLSLLPDELVCVGLSSAHEAQWRSKVVEALFYAERVLPRPQSGASPSSPSVPLSFSPFSTAAALPLSRQASLNRHRQRSLSRVRPGDALDNPAGESTATPRPPRPAPPSRRASTSLPTDLAHSPVPFVALTQTPDGTSLTADVRLLRRLFAAAAGPGAAGARGDGDEMVFATGEAGLAGLWEGEEGLRGWEEELEAMRTEEDEALTSGEEDEGCGTTSGESEGGGFEDKWEPVSPSVDSSAALPSTDEEEEDYDDDEDSDDADKSHTPSDRTLLKCLQLDLTNLGLDKPGLVEQYAQLLIDGGVRSLLYQSTFGSANILVAKRDVGKARRLLLRG</sequence>
<dbReference type="Proteomes" id="UP000311382">
    <property type="component" value="Unassembled WGS sequence"/>
</dbReference>
<dbReference type="InterPro" id="IPR027795">
    <property type="entry name" value="CASTOR_ACT_dom"/>
</dbReference>
<dbReference type="OrthoDB" id="58529at2759"/>
<keyword evidence="4" id="KW-1185">Reference proteome</keyword>
<proteinExistence type="predicted"/>
<reference evidence="3 4" key="1">
    <citation type="submission" date="2019-03" db="EMBL/GenBank/DDBJ databases">
        <title>Rhodosporidium diobovatum UCD-FST 08-225 genome sequencing, assembly, and annotation.</title>
        <authorList>
            <person name="Fakankun I.U."/>
            <person name="Fristensky B."/>
            <person name="Levin D.B."/>
        </authorList>
    </citation>
    <scope>NUCLEOTIDE SEQUENCE [LARGE SCALE GENOMIC DNA]</scope>
    <source>
        <strain evidence="3 4">UCD-FST 08-225</strain>
    </source>
</reference>
<accession>A0A5C5G0N9</accession>
<evidence type="ECO:0000313" key="3">
    <source>
        <dbReference type="EMBL" id="TNY22029.1"/>
    </source>
</evidence>
<name>A0A5C5G0N9_9BASI</name>
<dbReference type="InterPro" id="IPR051719">
    <property type="entry name" value="CASTOR_mTORC1"/>
</dbReference>
<feature type="region of interest" description="Disordered" evidence="1">
    <location>
        <begin position="370"/>
        <end position="423"/>
    </location>
</feature>
<feature type="compositionally biased region" description="Acidic residues" evidence="1">
    <location>
        <begin position="548"/>
        <end position="563"/>
    </location>
</feature>
<protein>
    <recommendedName>
        <fullName evidence="2">CASTOR ACT domain-containing protein</fullName>
    </recommendedName>
</protein>
<feature type="compositionally biased region" description="Low complexity" evidence="1">
    <location>
        <begin position="253"/>
        <end position="264"/>
    </location>
</feature>
<dbReference type="EMBL" id="SOZI01000032">
    <property type="protein sequence ID" value="TNY22029.1"/>
    <property type="molecule type" value="Genomic_DNA"/>
</dbReference>
<dbReference type="GO" id="GO:0006520">
    <property type="term" value="P:amino acid metabolic process"/>
    <property type="evidence" value="ECO:0007669"/>
    <property type="project" value="UniProtKB-ARBA"/>
</dbReference>
<dbReference type="PANTHER" id="PTHR31131">
    <property type="entry name" value="CHROMOSOME 1, WHOLE GENOME SHOTGUN SEQUENCE"/>
    <property type="match status" value="1"/>
</dbReference>
<feature type="domain" description="CASTOR ACT" evidence="2">
    <location>
        <begin position="127"/>
        <end position="170"/>
    </location>
</feature>
<feature type="region of interest" description="Disordered" evidence="1">
    <location>
        <begin position="502"/>
        <end position="570"/>
    </location>
</feature>
<dbReference type="Pfam" id="PF13840">
    <property type="entry name" value="ACT_7"/>
    <property type="match status" value="1"/>
</dbReference>
<feature type="compositionally biased region" description="Low complexity" evidence="1">
    <location>
        <begin position="411"/>
        <end position="420"/>
    </location>
</feature>
<feature type="compositionally biased region" description="Gly residues" evidence="1">
    <location>
        <begin position="199"/>
        <end position="208"/>
    </location>
</feature>
<comment type="caution">
    <text evidence="3">The sequence shown here is derived from an EMBL/GenBank/DDBJ whole genome shotgun (WGS) entry which is preliminary data.</text>
</comment>
<gene>
    <name evidence="3" type="ORF">DMC30DRAFT_434399</name>
</gene>
<evidence type="ECO:0000313" key="4">
    <source>
        <dbReference type="Proteomes" id="UP000311382"/>
    </source>
</evidence>
<dbReference type="PANTHER" id="PTHR31131:SF6">
    <property type="entry name" value="CASTOR ACT DOMAIN-CONTAINING PROTEIN"/>
    <property type="match status" value="1"/>
</dbReference>
<dbReference type="AlphaFoldDB" id="A0A5C5G0N9"/>
<dbReference type="GO" id="GO:0046394">
    <property type="term" value="P:carboxylic acid biosynthetic process"/>
    <property type="evidence" value="ECO:0007669"/>
    <property type="project" value="UniProtKB-ARBA"/>
</dbReference>
<evidence type="ECO:0000259" key="2">
    <source>
        <dbReference type="Pfam" id="PF13840"/>
    </source>
</evidence>